<name>A0AAD7JYD5_9AGAR</name>
<protein>
    <submittedName>
        <fullName evidence="2">Uncharacterized protein</fullName>
    </submittedName>
</protein>
<sequence>MSISLSREDDARKVFGNSVLRLLGNSSKLASEKRVHRSSSRDVKCGQTVWVSVARQAIVVWKPLHAFDTPQFELREIVSECKTESRPEWSQCGTFIALYVRDITPERESGSTVLGAAQPFLMSAVAGAAINDGCVKVSTQLQPFHKDSHLGRDTPSCSPYIFAGSKQTVWVGFSSWKHENIRVGRVKRQGKVLNPHPTHRDGRGGRPVARPVLSRFWEEEKRPPNRQPLPSRQRAAALRVK</sequence>
<accession>A0AAD7JYD5</accession>
<dbReference type="AlphaFoldDB" id="A0AAD7JYD5"/>
<reference evidence="2" key="1">
    <citation type="submission" date="2023-03" db="EMBL/GenBank/DDBJ databases">
        <title>Massive genome expansion in bonnet fungi (Mycena s.s.) driven by repeated elements and novel gene families across ecological guilds.</title>
        <authorList>
            <consortium name="Lawrence Berkeley National Laboratory"/>
            <person name="Harder C.B."/>
            <person name="Miyauchi S."/>
            <person name="Viragh M."/>
            <person name="Kuo A."/>
            <person name="Thoen E."/>
            <person name="Andreopoulos B."/>
            <person name="Lu D."/>
            <person name="Skrede I."/>
            <person name="Drula E."/>
            <person name="Henrissat B."/>
            <person name="Morin E."/>
            <person name="Kohler A."/>
            <person name="Barry K."/>
            <person name="LaButti K."/>
            <person name="Morin E."/>
            <person name="Salamov A."/>
            <person name="Lipzen A."/>
            <person name="Mereny Z."/>
            <person name="Hegedus B."/>
            <person name="Baldrian P."/>
            <person name="Stursova M."/>
            <person name="Weitz H."/>
            <person name="Taylor A."/>
            <person name="Grigoriev I.V."/>
            <person name="Nagy L.G."/>
            <person name="Martin F."/>
            <person name="Kauserud H."/>
        </authorList>
    </citation>
    <scope>NUCLEOTIDE SEQUENCE</scope>
    <source>
        <strain evidence="2">CBHHK188m</strain>
    </source>
</reference>
<dbReference type="Proteomes" id="UP001215280">
    <property type="component" value="Unassembled WGS sequence"/>
</dbReference>
<evidence type="ECO:0000313" key="2">
    <source>
        <dbReference type="EMBL" id="KAJ7774307.1"/>
    </source>
</evidence>
<proteinExistence type="predicted"/>
<gene>
    <name evidence="2" type="ORF">DFH07DRAFT_767478</name>
</gene>
<dbReference type="EMBL" id="JARJLG010000016">
    <property type="protein sequence ID" value="KAJ7774307.1"/>
    <property type="molecule type" value="Genomic_DNA"/>
</dbReference>
<evidence type="ECO:0000256" key="1">
    <source>
        <dbReference type="SAM" id="MobiDB-lite"/>
    </source>
</evidence>
<keyword evidence="3" id="KW-1185">Reference proteome</keyword>
<organism evidence="2 3">
    <name type="scientific">Mycena maculata</name>
    <dbReference type="NCBI Taxonomy" id="230809"/>
    <lineage>
        <taxon>Eukaryota</taxon>
        <taxon>Fungi</taxon>
        <taxon>Dikarya</taxon>
        <taxon>Basidiomycota</taxon>
        <taxon>Agaricomycotina</taxon>
        <taxon>Agaricomycetes</taxon>
        <taxon>Agaricomycetidae</taxon>
        <taxon>Agaricales</taxon>
        <taxon>Marasmiineae</taxon>
        <taxon>Mycenaceae</taxon>
        <taxon>Mycena</taxon>
    </lineage>
</organism>
<feature type="region of interest" description="Disordered" evidence="1">
    <location>
        <begin position="187"/>
        <end position="241"/>
    </location>
</feature>
<comment type="caution">
    <text evidence="2">The sequence shown here is derived from an EMBL/GenBank/DDBJ whole genome shotgun (WGS) entry which is preliminary data.</text>
</comment>
<evidence type="ECO:0000313" key="3">
    <source>
        <dbReference type="Proteomes" id="UP001215280"/>
    </source>
</evidence>